<accession>A0A2P6NQL7</accession>
<dbReference type="InterPro" id="IPR018253">
    <property type="entry name" value="DnaJ_domain_CS"/>
</dbReference>
<dbReference type="OrthoDB" id="445556at2759"/>
<protein>
    <recommendedName>
        <fullName evidence="2">DnaJ homolog subfamily C member 16</fullName>
    </recommendedName>
    <alternativeName>
        <fullName evidence="5">Endoplasmic reticulum DNA J domain-containing protein 8</fullName>
    </alternativeName>
</protein>
<dbReference type="InterPro" id="IPR013766">
    <property type="entry name" value="Thioredoxin_domain"/>
</dbReference>
<feature type="domain" description="J" evidence="8">
    <location>
        <begin position="22"/>
        <end position="87"/>
    </location>
</feature>
<dbReference type="Gene3D" id="3.40.30.10">
    <property type="entry name" value="Glutaredoxin"/>
    <property type="match status" value="2"/>
</dbReference>
<feature type="region of interest" description="Disordered" evidence="6">
    <location>
        <begin position="80"/>
        <end position="110"/>
    </location>
</feature>
<evidence type="ECO:0000256" key="4">
    <source>
        <dbReference type="ARBA" id="ARBA00035002"/>
    </source>
</evidence>
<feature type="signal peptide" evidence="7">
    <location>
        <begin position="1"/>
        <end position="19"/>
    </location>
</feature>
<dbReference type="CDD" id="cd06257">
    <property type="entry name" value="DnaJ"/>
    <property type="match status" value="1"/>
</dbReference>
<evidence type="ECO:0000259" key="8">
    <source>
        <dbReference type="PROSITE" id="PS50076"/>
    </source>
</evidence>
<proteinExistence type="predicted"/>
<organism evidence="9 10">
    <name type="scientific">Planoprotostelium fungivorum</name>
    <dbReference type="NCBI Taxonomy" id="1890364"/>
    <lineage>
        <taxon>Eukaryota</taxon>
        <taxon>Amoebozoa</taxon>
        <taxon>Evosea</taxon>
        <taxon>Variosea</taxon>
        <taxon>Cavosteliida</taxon>
        <taxon>Cavosteliaceae</taxon>
        <taxon>Planoprotostelium</taxon>
    </lineage>
</organism>
<dbReference type="InParanoid" id="A0A2P6NQL7"/>
<evidence type="ECO:0000256" key="7">
    <source>
        <dbReference type="SAM" id="SignalP"/>
    </source>
</evidence>
<dbReference type="InterPro" id="IPR036249">
    <property type="entry name" value="Thioredoxin-like_sf"/>
</dbReference>
<dbReference type="CDD" id="cd02961">
    <property type="entry name" value="PDI_a_family"/>
    <property type="match status" value="1"/>
</dbReference>
<dbReference type="InterPro" id="IPR052842">
    <property type="entry name" value="ER_Co-chaperone"/>
</dbReference>
<feature type="chain" id="PRO_5015157737" description="DnaJ homolog subfamily C member 16" evidence="7">
    <location>
        <begin position="20"/>
        <end position="549"/>
    </location>
</feature>
<dbReference type="PANTHER" id="PTHR45184">
    <property type="entry name" value="DNAJ PROTEIN ERDJ3A"/>
    <property type="match status" value="1"/>
</dbReference>
<dbReference type="GO" id="GO:0006914">
    <property type="term" value="P:autophagy"/>
    <property type="evidence" value="ECO:0007669"/>
    <property type="project" value="UniProtKB-KW"/>
</dbReference>
<dbReference type="PANTHER" id="PTHR45184:SF1">
    <property type="entry name" value="DNAJ PROTEIN ERDJ3A"/>
    <property type="match status" value="1"/>
</dbReference>
<evidence type="ECO:0000256" key="1">
    <source>
        <dbReference type="ARBA" id="ARBA00004163"/>
    </source>
</evidence>
<sequence>MKHALIWMLLLSSIAIIIAKKDHYQTLGVARDATTAEIKKAYRNLAVKYHPDKNSDDPQAEQKFVAIGAAYETLSDPEKRRHYDQFGDDNGPQGHPGGGQRGGPGGASFSFNGGDAFRVFEQFFGGSNPFGGGGGGGFDMGNMFGNMGGMGGMGGGQPKGRGRPQGQPQQPKEKPFQGSKKILRVEDSRKFEEKVMKNRDEVWLVAFYNDGAESVGLSKEMTEAANKLDGMVHLAALDSSKMSQLVQKYKVEHIPSLWLFPAGPRHDQPQEISGKLTAKDIVQFGMNSIPADSVKGIRKGNVVSFLNEEVEGVTLPKVILFTDKSTVPPLYKAVARTMKKIFSFGVVSPSEKDLVEQYHVEKFPTIFIFPADTSRDPIIYNGPISFSEIVKYLKKQSTSLPPAKRESDVNKMSISKSNFNSLCKPSSICLVVVGGDSQKQTTDVVKEIQETSNGRYHVSWLPKSQRDFLQTLGVEETKDIKILVLNRKRSRHSVLSDVSTKKKRETSIGGIALGDVTWRDTPLDYANKLKLYDFYIEEEDLRVSLSLAV</sequence>
<feature type="region of interest" description="Disordered" evidence="6">
    <location>
        <begin position="148"/>
        <end position="179"/>
    </location>
</feature>
<dbReference type="Proteomes" id="UP000241769">
    <property type="component" value="Unassembled WGS sequence"/>
</dbReference>
<keyword evidence="7" id="KW-0732">Signal</keyword>
<evidence type="ECO:0000256" key="5">
    <source>
        <dbReference type="ARBA" id="ARBA00035043"/>
    </source>
</evidence>
<dbReference type="Pfam" id="PF00226">
    <property type="entry name" value="DnaJ"/>
    <property type="match status" value="1"/>
</dbReference>
<dbReference type="Gene3D" id="1.10.287.110">
    <property type="entry name" value="DnaJ domain"/>
    <property type="match status" value="1"/>
</dbReference>
<comment type="function">
    <text evidence="4">Plays an important role in regulating the size of autophagosomes during the formation process.</text>
</comment>
<evidence type="ECO:0000313" key="9">
    <source>
        <dbReference type="EMBL" id="PRP86198.1"/>
    </source>
</evidence>
<dbReference type="InterPro" id="IPR001623">
    <property type="entry name" value="DnaJ_domain"/>
</dbReference>
<dbReference type="AlphaFoldDB" id="A0A2P6NQL7"/>
<keyword evidence="10" id="KW-1185">Reference proteome</keyword>
<feature type="compositionally biased region" description="Gly residues" evidence="6">
    <location>
        <begin position="148"/>
        <end position="159"/>
    </location>
</feature>
<evidence type="ECO:0000256" key="2">
    <source>
        <dbReference type="ARBA" id="ARBA00020921"/>
    </source>
</evidence>
<comment type="caution">
    <text evidence="9">The sequence shown here is derived from an EMBL/GenBank/DDBJ whole genome shotgun (WGS) entry which is preliminary data.</text>
</comment>
<name>A0A2P6NQL7_9EUKA</name>
<dbReference type="STRING" id="1890364.A0A2P6NQL7"/>
<evidence type="ECO:0000256" key="6">
    <source>
        <dbReference type="SAM" id="MobiDB-lite"/>
    </source>
</evidence>
<keyword evidence="3" id="KW-0072">Autophagy</keyword>
<gene>
    <name evidence="9" type="ORF">PROFUN_05714</name>
</gene>
<dbReference type="SUPFAM" id="SSF52833">
    <property type="entry name" value="Thioredoxin-like"/>
    <property type="match status" value="2"/>
</dbReference>
<dbReference type="PROSITE" id="PS00636">
    <property type="entry name" value="DNAJ_1"/>
    <property type="match status" value="1"/>
</dbReference>
<dbReference type="SMART" id="SM00271">
    <property type="entry name" value="DnaJ"/>
    <property type="match status" value="1"/>
</dbReference>
<reference evidence="9 10" key="1">
    <citation type="journal article" date="2018" name="Genome Biol. Evol.">
        <title>Multiple Roots of Fruiting Body Formation in Amoebozoa.</title>
        <authorList>
            <person name="Hillmann F."/>
            <person name="Forbes G."/>
            <person name="Novohradska S."/>
            <person name="Ferling I."/>
            <person name="Riege K."/>
            <person name="Groth M."/>
            <person name="Westermann M."/>
            <person name="Marz M."/>
            <person name="Spaller T."/>
            <person name="Winckler T."/>
            <person name="Schaap P."/>
            <person name="Glockner G."/>
        </authorList>
    </citation>
    <scope>NUCLEOTIDE SEQUENCE [LARGE SCALE GENOMIC DNA]</scope>
    <source>
        <strain evidence="9 10">Jena</strain>
    </source>
</reference>
<dbReference type="PRINTS" id="PR00625">
    <property type="entry name" value="JDOMAIN"/>
</dbReference>
<evidence type="ECO:0000313" key="10">
    <source>
        <dbReference type="Proteomes" id="UP000241769"/>
    </source>
</evidence>
<feature type="compositionally biased region" description="Gly residues" evidence="6">
    <location>
        <begin position="94"/>
        <end position="106"/>
    </location>
</feature>
<dbReference type="GO" id="GO:0005789">
    <property type="term" value="C:endoplasmic reticulum membrane"/>
    <property type="evidence" value="ECO:0007669"/>
    <property type="project" value="UniProtKB-SubCell"/>
</dbReference>
<dbReference type="PROSITE" id="PS50076">
    <property type="entry name" value="DNAJ_2"/>
    <property type="match status" value="1"/>
</dbReference>
<comment type="subcellular location">
    <subcellularLocation>
        <location evidence="1">Endoplasmic reticulum membrane</location>
        <topology evidence="1">Single-pass type IV membrane protein</topology>
    </subcellularLocation>
</comment>
<dbReference type="Pfam" id="PF00085">
    <property type="entry name" value="Thioredoxin"/>
    <property type="match status" value="1"/>
</dbReference>
<dbReference type="SUPFAM" id="SSF46565">
    <property type="entry name" value="Chaperone J-domain"/>
    <property type="match status" value="1"/>
</dbReference>
<dbReference type="EMBL" id="MDYQ01000034">
    <property type="protein sequence ID" value="PRP86198.1"/>
    <property type="molecule type" value="Genomic_DNA"/>
</dbReference>
<dbReference type="InterPro" id="IPR036869">
    <property type="entry name" value="J_dom_sf"/>
</dbReference>
<evidence type="ECO:0000256" key="3">
    <source>
        <dbReference type="ARBA" id="ARBA00023006"/>
    </source>
</evidence>